<proteinExistence type="predicted"/>
<dbReference type="KEGG" id="hsw:Hsw_4169"/>
<dbReference type="Proteomes" id="UP000019423">
    <property type="component" value="Chromosome"/>
</dbReference>
<sequence length="49" mass="5286">MEKAKSEKVKLGIFPQSYSPAEINLPGYGSPALLYYCNVSTQDSSTGSQ</sequence>
<gene>
    <name evidence="1" type="ORF">Hsw_4169</name>
</gene>
<keyword evidence="2" id="KW-1185">Reference proteome</keyword>
<dbReference type="HOGENOM" id="CLU_3136574_0_0_10"/>
<accession>W8F2Y4</accession>
<dbReference type="AlphaFoldDB" id="W8F2Y4"/>
<protein>
    <submittedName>
        <fullName evidence="1">Uncharacterized protein</fullName>
    </submittedName>
</protein>
<dbReference type="EMBL" id="CP007145">
    <property type="protein sequence ID" value="AHJ99764.1"/>
    <property type="molecule type" value="Genomic_DNA"/>
</dbReference>
<evidence type="ECO:0000313" key="1">
    <source>
        <dbReference type="EMBL" id="AHJ99764.1"/>
    </source>
</evidence>
<evidence type="ECO:0000313" key="2">
    <source>
        <dbReference type="Proteomes" id="UP000019423"/>
    </source>
</evidence>
<organism evidence="1 2">
    <name type="scientific">Hymenobacter swuensis DY53</name>
    <dbReference type="NCBI Taxonomy" id="1227739"/>
    <lineage>
        <taxon>Bacteria</taxon>
        <taxon>Pseudomonadati</taxon>
        <taxon>Bacteroidota</taxon>
        <taxon>Cytophagia</taxon>
        <taxon>Cytophagales</taxon>
        <taxon>Hymenobacteraceae</taxon>
        <taxon>Hymenobacter</taxon>
    </lineage>
</organism>
<reference evidence="1 2" key="1">
    <citation type="submission" date="2014-01" db="EMBL/GenBank/DDBJ databases">
        <title>Complete genome sequence of ionizing-radiation resistance bacterium Hymenobacter swuensis DY53.</title>
        <authorList>
            <person name="Jung J.-H."/>
            <person name="Jeong S.-W."/>
            <person name="Joe M.-H."/>
            <person name="Cho y.-j."/>
            <person name="Kim M.-K."/>
            <person name="Lim S.-Y."/>
        </authorList>
    </citation>
    <scope>NUCLEOTIDE SEQUENCE [LARGE SCALE GENOMIC DNA]</scope>
    <source>
        <strain evidence="1 2">DY53</strain>
    </source>
</reference>
<name>W8F2Y4_9BACT</name>
<dbReference type="PATRIC" id="fig|1227739.3.peg.4315"/>